<comment type="caution">
    <text evidence="2">The sequence shown here is derived from an EMBL/GenBank/DDBJ whole genome shotgun (WGS) entry which is preliminary data.</text>
</comment>
<evidence type="ECO:0008006" key="4">
    <source>
        <dbReference type="Google" id="ProtNLM"/>
    </source>
</evidence>
<keyword evidence="1" id="KW-0812">Transmembrane</keyword>
<feature type="transmembrane region" description="Helical" evidence="1">
    <location>
        <begin position="81"/>
        <end position="101"/>
    </location>
</feature>
<evidence type="ECO:0000256" key="1">
    <source>
        <dbReference type="SAM" id="Phobius"/>
    </source>
</evidence>
<feature type="transmembrane region" description="Helical" evidence="1">
    <location>
        <begin position="54"/>
        <end position="75"/>
    </location>
</feature>
<evidence type="ECO:0000313" key="3">
    <source>
        <dbReference type="Proteomes" id="UP001595923"/>
    </source>
</evidence>
<keyword evidence="1" id="KW-1133">Transmembrane helix</keyword>
<sequence length="116" mass="13076">MSRVKRVAVSSPQTRLAHARGRSRGRWRVPALDPADAERAAALYRRQRVQGVPVLLLLAALLLGLPLVFAAWPQLDDVRLWGVPLSWAVLAVLPYPFLALLARRQLRAAERVEERR</sequence>
<dbReference type="EMBL" id="JBHSFQ010000025">
    <property type="protein sequence ID" value="MFC4564543.1"/>
    <property type="molecule type" value="Genomic_DNA"/>
</dbReference>
<dbReference type="RefSeq" id="WP_378577753.1">
    <property type="nucleotide sequence ID" value="NZ_JBHSFQ010000025.1"/>
</dbReference>
<gene>
    <name evidence="2" type="ORF">ACFO4E_22020</name>
</gene>
<proteinExistence type="predicted"/>
<reference evidence="3" key="1">
    <citation type="journal article" date="2019" name="Int. J. Syst. Evol. Microbiol.">
        <title>The Global Catalogue of Microorganisms (GCM) 10K type strain sequencing project: providing services to taxonomists for standard genome sequencing and annotation.</title>
        <authorList>
            <consortium name="The Broad Institute Genomics Platform"/>
            <consortium name="The Broad Institute Genome Sequencing Center for Infectious Disease"/>
            <person name="Wu L."/>
            <person name="Ma J."/>
        </authorList>
    </citation>
    <scope>NUCLEOTIDE SEQUENCE [LARGE SCALE GENOMIC DNA]</scope>
    <source>
        <strain evidence="3">XZYJ18</strain>
    </source>
</reference>
<evidence type="ECO:0000313" key="2">
    <source>
        <dbReference type="EMBL" id="MFC4564543.1"/>
    </source>
</evidence>
<name>A0ABV9E1E4_9ACTN</name>
<keyword evidence="1" id="KW-0472">Membrane</keyword>
<protein>
    <recommendedName>
        <fullName evidence="4">DUF485 domain-containing protein</fullName>
    </recommendedName>
</protein>
<keyword evidence="3" id="KW-1185">Reference proteome</keyword>
<organism evidence="2 3">
    <name type="scientific">Nocardiopsis mangrovi</name>
    <dbReference type="NCBI Taxonomy" id="1179818"/>
    <lineage>
        <taxon>Bacteria</taxon>
        <taxon>Bacillati</taxon>
        <taxon>Actinomycetota</taxon>
        <taxon>Actinomycetes</taxon>
        <taxon>Streptosporangiales</taxon>
        <taxon>Nocardiopsidaceae</taxon>
        <taxon>Nocardiopsis</taxon>
    </lineage>
</organism>
<accession>A0ABV9E1E4</accession>
<dbReference type="Proteomes" id="UP001595923">
    <property type="component" value="Unassembled WGS sequence"/>
</dbReference>